<name>A0A7L4K350_9AVES</name>
<dbReference type="PANTHER" id="PTHR35670">
    <property type="entry name" value="TRANSMEMBRANE PROTEIN 81"/>
    <property type="match status" value="1"/>
</dbReference>
<feature type="non-terminal residue" evidence="12">
    <location>
        <position position="256"/>
    </location>
</feature>
<evidence type="ECO:0000313" key="13">
    <source>
        <dbReference type="Proteomes" id="UP000519239"/>
    </source>
</evidence>
<dbReference type="GO" id="GO:0005886">
    <property type="term" value="C:plasma membrane"/>
    <property type="evidence" value="ECO:0007669"/>
    <property type="project" value="UniProtKB-SubCell"/>
</dbReference>
<keyword evidence="13" id="KW-1185">Reference proteome</keyword>
<protein>
    <recommendedName>
        <fullName evidence="10">Transmembrane protein 81</fullName>
    </recommendedName>
</protein>
<dbReference type="EMBL" id="VWPQ01005610">
    <property type="protein sequence ID" value="NXY47121.1"/>
    <property type="molecule type" value="Genomic_DNA"/>
</dbReference>
<evidence type="ECO:0000256" key="4">
    <source>
        <dbReference type="ARBA" id="ARBA00022729"/>
    </source>
</evidence>
<evidence type="ECO:0000313" key="12">
    <source>
        <dbReference type="EMBL" id="NXY47121.1"/>
    </source>
</evidence>
<evidence type="ECO:0000256" key="11">
    <source>
        <dbReference type="SAM" id="Phobius"/>
    </source>
</evidence>
<gene>
    <name evidence="12" type="primary">Tmem81</name>
    <name evidence="12" type="ORF">CEUAER_R09455</name>
</gene>
<keyword evidence="8" id="KW-0393">Immunoglobulin domain</keyword>
<keyword evidence="4" id="KW-0732">Signal</keyword>
<keyword evidence="6 11" id="KW-0472">Membrane</keyword>
<comment type="caution">
    <text evidence="12">The sequence shown here is derived from an EMBL/GenBank/DDBJ whole genome shotgun (WGS) entry which is preliminary data.</text>
</comment>
<evidence type="ECO:0000256" key="1">
    <source>
        <dbReference type="ARBA" id="ARBA00004251"/>
    </source>
</evidence>
<evidence type="ECO:0000256" key="10">
    <source>
        <dbReference type="ARBA" id="ARBA00050022"/>
    </source>
</evidence>
<accession>A0A7L4K350</accession>
<keyword evidence="2" id="KW-1003">Cell membrane</keyword>
<dbReference type="Proteomes" id="UP000519239">
    <property type="component" value="Unassembled WGS sequence"/>
</dbReference>
<comment type="subcellular location">
    <subcellularLocation>
        <location evidence="1">Cell membrane</location>
        <topology evidence="1">Single-pass type I membrane protein</topology>
    </subcellularLocation>
</comment>
<evidence type="ECO:0000256" key="7">
    <source>
        <dbReference type="ARBA" id="ARBA00023157"/>
    </source>
</evidence>
<dbReference type="PANTHER" id="PTHR35670:SF1">
    <property type="entry name" value="TRANSMEMBRANE PROTEIN 81"/>
    <property type="match status" value="1"/>
</dbReference>
<comment type="function">
    <text evidence="9">Essential fertilization factor required for male fertility. Part of a conserved trimeric sperm complex with the essential fertilization factors IZUMO1 and SPACA6 which bridges sperm and oocyte membranes during fertilization by binding to IZUMO1R/JUNO on the oocyte.</text>
</comment>
<evidence type="ECO:0000256" key="3">
    <source>
        <dbReference type="ARBA" id="ARBA00022692"/>
    </source>
</evidence>
<evidence type="ECO:0000256" key="2">
    <source>
        <dbReference type="ARBA" id="ARBA00022475"/>
    </source>
</evidence>
<keyword evidence="7" id="KW-1015">Disulfide bond</keyword>
<dbReference type="AlphaFoldDB" id="A0A7L4K350"/>
<sequence length="256" mass="28718">MKTLWNNLILGMFPCAFYLPLVASVGNMTILAELMTVAAKVAVKSTPCSVTCGMGFKLEELCEITPDGEKRNCSLRRTDCLTRWLCGIVYFTVPVGKAFQISCLTSGTDSFANQTCKWGLARGLITTKDELFKPFENPNCFVKFSPIRESNAGTYRCDVQMLKTLKIIKRIYFGVRVIWNDFVELNFQKFLTQEQKLAANKGEGSAGKNTHEEVQEQQRFVQKELIYEYVVGIGSGVAVGVLVSVALCYLKKILRR</sequence>
<dbReference type="OrthoDB" id="9390762at2759"/>
<feature type="non-terminal residue" evidence="12">
    <location>
        <position position="1"/>
    </location>
</feature>
<feature type="transmembrane region" description="Helical" evidence="11">
    <location>
        <begin position="226"/>
        <end position="250"/>
    </location>
</feature>
<keyword evidence="3 11" id="KW-0812">Transmembrane</keyword>
<dbReference type="InterPro" id="IPR039293">
    <property type="entry name" value="TMEM81"/>
</dbReference>
<organism evidence="12 13">
    <name type="scientific">Ceuthmochares aereus</name>
    <dbReference type="NCBI Taxonomy" id="1961834"/>
    <lineage>
        <taxon>Eukaryota</taxon>
        <taxon>Metazoa</taxon>
        <taxon>Chordata</taxon>
        <taxon>Craniata</taxon>
        <taxon>Vertebrata</taxon>
        <taxon>Euteleostomi</taxon>
        <taxon>Archelosauria</taxon>
        <taxon>Archosauria</taxon>
        <taxon>Dinosauria</taxon>
        <taxon>Saurischia</taxon>
        <taxon>Theropoda</taxon>
        <taxon>Coelurosauria</taxon>
        <taxon>Aves</taxon>
        <taxon>Neognathae</taxon>
        <taxon>Neoaves</taxon>
        <taxon>Otidimorphae</taxon>
        <taxon>Cuculiformes</taxon>
        <taxon>Cuculidae</taxon>
        <taxon>Ceuthmochares</taxon>
    </lineage>
</organism>
<proteinExistence type="predicted"/>
<evidence type="ECO:0000256" key="9">
    <source>
        <dbReference type="ARBA" id="ARBA00049937"/>
    </source>
</evidence>
<evidence type="ECO:0000256" key="5">
    <source>
        <dbReference type="ARBA" id="ARBA00022989"/>
    </source>
</evidence>
<evidence type="ECO:0000256" key="8">
    <source>
        <dbReference type="ARBA" id="ARBA00023319"/>
    </source>
</evidence>
<keyword evidence="5 11" id="KW-1133">Transmembrane helix</keyword>
<evidence type="ECO:0000256" key="6">
    <source>
        <dbReference type="ARBA" id="ARBA00023136"/>
    </source>
</evidence>
<reference evidence="12 13" key="1">
    <citation type="submission" date="2019-09" db="EMBL/GenBank/DDBJ databases">
        <title>Bird 10,000 Genomes (B10K) Project - Family phase.</title>
        <authorList>
            <person name="Zhang G."/>
        </authorList>
    </citation>
    <scope>NUCLEOTIDE SEQUENCE [LARGE SCALE GENOMIC DNA]</scope>
    <source>
        <strain evidence="12">B10K-CU-031-02</strain>
        <tissue evidence="12">Muscle</tissue>
    </source>
</reference>